<organism evidence="1 2">
    <name type="scientific">Mesorhizobium zhangyense</name>
    <dbReference type="NCBI Taxonomy" id="1776730"/>
    <lineage>
        <taxon>Bacteria</taxon>
        <taxon>Pseudomonadati</taxon>
        <taxon>Pseudomonadota</taxon>
        <taxon>Alphaproteobacteria</taxon>
        <taxon>Hyphomicrobiales</taxon>
        <taxon>Phyllobacteriaceae</taxon>
        <taxon>Mesorhizobium</taxon>
    </lineage>
</organism>
<dbReference type="SUPFAM" id="SSF51120">
    <property type="entry name" value="beta-Roll"/>
    <property type="match status" value="2"/>
</dbReference>
<name>A0A7C9VBH2_9HYPH</name>
<keyword evidence="2" id="KW-1185">Reference proteome</keyword>
<sequence>MTGTDADVNVLNGGDGDDILAGLGGGDTLIGGLGSDTADYTASTAGVIISLEAGTVAGGHAVGDTLTSIENLTGSAFDDTLTGTDAGANVLNGGDGNDVLIGLGGADTLIGGAGTDTANYIASTAGVIVNLDTGTGSGGHAEGDTLTGIENLIGSAFDDTLTGTDTDANILTGGAGNDVLAGLGGADTLDGGGGGSDTADYTASTAGVIISLETGTAAG</sequence>
<dbReference type="InterPro" id="IPR018511">
    <property type="entry name" value="Hemolysin-typ_Ca-bd_CS"/>
</dbReference>
<evidence type="ECO:0000313" key="1">
    <source>
        <dbReference type="EMBL" id="NGN45364.1"/>
    </source>
</evidence>
<dbReference type="Proteomes" id="UP000481252">
    <property type="component" value="Unassembled WGS sequence"/>
</dbReference>
<dbReference type="PRINTS" id="PR00313">
    <property type="entry name" value="CABNDNGRPT"/>
</dbReference>
<evidence type="ECO:0000313" key="2">
    <source>
        <dbReference type="Proteomes" id="UP000481252"/>
    </source>
</evidence>
<dbReference type="InterPro" id="IPR001343">
    <property type="entry name" value="Hemolysn_Ca-bd"/>
</dbReference>
<feature type="non-terminal residue" evidence="1">
    <location>
        <position position="219"/>
    </location>
</feature>
<dbReference type="Pfam" id="PF00353">
    <property type="entry name" value="HemolysinCabind"/>
    <property type="match status" value="5"/>
</dbReference>
<dbReference type="PROSITE" id="PS00330">
    <property type="entry name" value="HEMOLYSIN_CALCIUM"/>
    <property type="match status" value="1"/>
</dbReference>
<accession>A0A7C9VBH2</accession>
<dbReference type="Gene3D" id="2.150.10.10">
    <property type="entry name" value="Serralysin-like metalloprotease, C-terminal"/>
    <property type="match status" value="2"/>
</dbReference>
<dbReference type="EMBL" id="JAAKZG010000060">
    <property type="protein sequence ID" value="NGN45364.1"/>
    <property type="molecule type" value="Genomic_DNA"/>
</dbReference>
<comment type="caution">
    <text evidence="1">The sequence shown here is derived from an EMBL/GenBank/DDBJ whole genome shotgun (WGS) entry which is preliminary data.</text>
</comment>
<gene>
    <name evidence="1" type="ORF">G6N74_30450</name>
</gene>
<dbReference type="InterPro" id="IPR011049">
    <property type="entry name" value="Serralysin-like_metalloprot_C"/>
</dbReference>
<dbReference type="AlphaFoldDB" id="A0A7C9VBH2"/>
<dbReference type="GO" id="GO:0005509">
    <property type="term" value="F:calcium ion binding"/>
    <property type="evidence" value="ECO:0007669"/>
    <property type="project" value="InterPro"/>
</dbReference>
<protein>
    <submittedName>
        <fullName evidence="1">Calcium-binding protein</fullName>
    </submittedName>
</protein>
<proteinExistence type="predicted"/>
<reference evidence="1 2" key="1">
    <citation type="submission" date="2020-02" db="EMBL/GenBank/DDBJ databases">
        <title>Genome sequence of the type strain CGMCC 1.15528 of Mesorhizobium zhangyense.</title>
        <authorList>
            <person name="Gao J."/>
            <person name="Sun J."/>
        </authorList>
    </citation>
    <scope>NUCLEOTIDE SEQUENCE [LARGE SCALE GENOMIC DNA]</scope>
    <source>
        <strain evidence="1 2">CGMCC 1.15528</strain>
    </source>
</reference>